<dbReference type="GO" id="GO:0005829">
    <property type="term" value="C:cytosol"/>
    <property type="evidence" value="ECO:0007669"/>
    <property type="project" value="TreeGrafter"/>
</dbReference>
<organism evidence="10 11">
    <name type="scientific">Celerinatantimonas diazotrophica</name>
    <dbReference type="NCBI Taxonomy" id="412034"/>
    <lineage>
        <taxon>Bacteria</taxon>
        <taxon>Pseudomonadati</taxon>
        <taxon>Pseudomonadota</taxon>
        <taxon>Gammaproteobacteria</taxon>
        <taxon>Celerinatantimonadaceae</taxon>
        <taxon>Celerinatantimonas</taxon>
    </lineage>
</organism>
<evidence type="ECO:0000256" key="4">
    <source>
        <dbReference type="ARBA" id="ARBA00023015"/>
    </source>
</evidence>
<feature type="binding site" evidence="7">
    <location>
        <position position="142"/>
    </location>
    <ligand>
        <name>Zn(2+)</name>
        <dbReference type="ChEBI" id="CHEBI:29105"/>
    </ligand>
</feature>
<dbReference type="InterPro" id="IPR036390">
    <property type="entry name" value="WH_DNA-bd_sf"/>
</dbReference>
<dbReference type="CDD" id="cd07153">
    <property type="entry name" value="Fur_like"/>
    <property type="match status" value="1"/>
</dbReference>
<keyword evidence="3 7" id="KW-0862">Zinc</keyword>
<dbReference type="PANTHER" id="PTHR33202:SF6">
    <property type="entry name" value="ZINC UPTAKE REGULATION PROTEIN"/>
    <property type="match status" value="1"/>
</dbReference>
<keyword evidence="9" id="KW-0963">Cytoplasm</keyword>
<comment type="cofactor">
    <cofactor evidence="7">
        <name>Zn(2+)</name>
        <dbReference type="ChEBI" id="CHEBI:29105"/>
    </cofactor>
    <text evidence="7">Binds 1 zinc ion per subunit.</text>
</comment>
<comment type="subcellular location">
    <subcellularLocation>
        <location evidence="9">Cytoplasm</location>
    </subcellularLocation>
</comment>
<name>A0A4R1J8M4_9GAMM</name>
<sequence>MQQPLAYLVQSAERYCEQNRQRLTPNRRDVLAILVDSHMPMSAYDILDAMRSKQPSVKPPTIYRALKFLQDAKLVHSIESTNQFLVCSHLEHPHQPQLLVCQVCGRVEEIPLSEHMQAHLNESAKEHGFHLIHHAIELHGICQNCQ</sequence>
<evidence type="ECO:0000256" key="9">
    <source>
        <dbReference type="RuleBase" id="RU364037"/>
    </source>
</evidence>
<keyword evidence="5 9" id="KW-0238">DNA-binding</keyword>
<proteinExistence type="inferred from homology"/>
<dbReference type="Gene3D" id="3.30.1490.190">
    <property type="match status" value="1"/>
</dbReference>
<dbReference type="GO" id="GO:1900376">
    <property type="term" value="P:regulation of secondary metabolite biosynthetic process"/>
    <property type="evidence" value="ECO:0007669"/>
    <property type="project" value="TreeGrafter"/>
</dbReference>
<feature type="binding site" evidence="7">
    <location>
        <position position="101"/>
    </location>
    <ligand>
        <name>Zn(2+)</name>
        <dbReference type="ChEBI" id="CHEBI:29105"/>
    </ligand>
</feature>
<dbReference type="Gene3D" id="1.10.10.10">
    <property type="entry name" value="Winged helix-like DNA-binding domain superfamily/Winged helix DNA-binding domain"/>
    <property type="match status" value="1"/>
</dbReference>
<keyword evidence="11" id="KW-1185">Reference proteome</keyword>
<dbReference type="RefSeq" id="WP_131913839.1">
    <property type="nucleotide sequence ID" value="NZ_OU594967.1"/>
</dbReference>
<feature type="binding site" evidence="7">
    <location>
        <position position="145"/>
    </location>
    <ligand>
        <name>Zn(2+)</name>
        <dbReference type="ChEBI" id="CHEBI:29105"/>
    </ligand>
</feature>
<protein>
    <recommendedName>
        <fullName evidence="9">Ferric uptake regulation protein</fullName>
    </recommendedName>
</protein>
<evidence type="ECO:0000256" key="5">
    <source>
        <dbReference type="ARBA" id="ARBA00023125"/>
    </source>
</evidence>
<keyword evidence="6 9" id="KW-0804">Transcription</keyword>
<accession>A0A4R1J8M4</accession>
<dbReference type="PANTHER" id="PTHR33202">
    <property type="entry name" value="ZINC UPTAKE REGULATION PROTEIN"/>
    <property type="match status" value="1"/>
</dbReference>
<dbReference type="SUPFAM" id="SSF46785">
    <property type="entry name" value="Winged helix' DNA-binding domain"/>
    <property type="match status" value="1"/>
</dbReference>
<evidence type="ECO:0000256" key="8">
    <source>
        <dbReference type="PIRSR" id="PIRSR602481-2"/>
    </source>
</evidence>
<dbReference type="OrthoDB" id="9801127at2"/>
<dbReference type="InterPro" id="IPR036388">
    <property type="entry name" value="WH-like_DNA-bd_sf"/>
</dbReference>
<evidence type="ECO:0000256" key="1">
    <source>
        <dbReference type="ARBA" id="ARBA00007957"/>
    </source>
</evidence>
<dbReference type="InterPro" id="IPR002481">
    <property type="entry name" value="FUR"/>
</dbReference>
<keyword evidence="4 9" id="KW-0805">Transcription regulation</keyword>
<gene>
    <name evidence="9" type="primary">fur</name>
    <name evidence="10" type="ORF">EV690_3094</name>
</gene>
<comment type="cofactor">
    <cofactor evidence="8">
        <name>Mn(2+)</name>
        <dbReference type="ChEBI" id="CHEBI:29035"/>
    </cofactor>
    <cofactor evidence="8">
        <name>Fe(2+)</name>
        <dbReference type="ChEBI" id="CHEBI:29033"/>
    </cofactor>
    <text evidence="8">Binds 1 Mn(2+) or Fe(2+) ion per subunit.</text>
</comment>
<dbReference type="AlphaFoldDB" id="A0A4R1J8M4"/>
<dbReference type="GO" id="GO:0000976">
    <property type="term" value="F:transcription cis-regulatory region binding"/>
    <property type="evidence" value="ECO:0007669"/>
    <property type="project" value="TreeGrafter"/>
</dbReference>
<dbReference type="Pfam" id="PF01475">
    <property type="entry name" value="FUR"/>
    <property type="match status" value="1"/>
</dbReference>
<keyword evidence="8 9" id="KW-0408">Iron</keyword>
<evidence type="ECO:0000256" key="3">
    <source>
        <dbReference type="ARBA" id="ARBA00022833"/>
    </source>
</evidence>
<dbReference type="GO" id="GO:0045892">
    <property type="term" value="P:negative regulation of DNA-templated transcription"/>
    <property type="evidence" value="ECO:0007669"/>
    <property type="project" value="TreeGrafter"/>
</dbReference>
<evidence type="ECO:0000256" key="7">
    <source>
        <dbReference type="PIRSR" id="PIRSR602481-1"/>
    </source>
</evidence>
<feature type="binding site" evidence="7">
    <location>
        <position position="104"/>
    </location>
    <ligand>
        <name>Zn(2+)</name>
        <dbReference type="ChEBI" id="CHEBI:29105"/>
    </ligand>
</feature>
<feature type="binding site" evidence="8">
    <location>
        <position position="134"/>
    </location>
    <ligand>
        <name>Fe cation</name>
        <dbReference type="ChEBI" id="CHEBI:24875"/>
    </ligand>
</feature>
<comment type="subunit">
    <text evidence="9">Homodimer.</text>
</comment>
<evidence type="ECO:0000313" key="11">
    <source>
        <dbReference type="Proteomes" id="UP000295565"/>
    </source>
</evidence>
<dbReference type="GO" id="GO:0008270">
    <property type="term" value="F:zinc ion binding"/>
    <property type="evidence" value="ECO:0007669"/>
    <property type="project" value="TreeGrafter"/>
</dbReference>
<comment type="similarity">
    <text evidence="1 9">Belongs to the Fur family.</text>
</comment>
<dbReference type="InterPro" id="IPR043135">
    <property type="entry name" value="Fur_C"/>
</dbReference>
<keyword evidence="7 9" id="KW-0479">Metal-binding</keyword>
<evidence type="ECO:0000313" key="10">
    <source>
        <dbReference type="EMBL" id="TCK46942.1"/>
    </source>
</evidence>
<keyword evidence="2 9" id="KW-0678">Repressor</keyword>
<dbReference type="EMBL" id="SMGD01000016">
    <property type="protein sequence ID" value="TCK46942.1"/>
    <property type="molecule type" value="Genomic_DNA"/>
</dbReference>
<evidence type="ECO:0000256" key="2">
    <source>
        <dbReference type="ARBA" id="ARBA00022491"/>
    </source>
</evidence>
<dbReference type="GO" id="GO:0003700">
    <property type="term" value="F:DNA-binding transcription factor activity"/>
    <property type="evidence" value="ECO:0007669"/>
    <property type="project" value="UniProtKB-UniRule"/>
</dbReference>
<reference evidence="10 11" key="1">
    <citation type="submission" date="2019-03" db="EMBL/GenBank/DDBJ databases">
        <title>Genomic Encyclopedia of Type Strains, Phase IV (KMG-IV): sequencing the most valuable type-strain genomes for metagenomic binning, comparative biology and taxonomic classification.</title>
        <authorList>
            <person name="Goeker M."/>
        </authorList>
    </citation>
    <scope>NUCLEOTIDE SEQUENCE [LARGE SCALE GENOMIC DNA]</scope>
    <source>
        <strain evidence="10 11">DSM 18577</strain>
    </source>
</reference>
<comment type="caution">
    <text evidence="10">The sequence shown here is derived from an EMBL/GenBank/DDBJ whole genome shotgun (WGS) entry which is preliminary data.</text>
</comment>
<evidence type="ECO:0000256" key="6">
    <source>
        <dbReference type="ARBA" id="ARBA00023163"/>
    </source>
</evidence>
<dbReference type="Proteomes" id="UP000295565">
    <property type="component" value="Unassembled WGS sequence"/>
</dbReference>